<reference evidence="1" key="2">
    <citation type="journal article" date="2015" name="Data Brief">
        <title>Shoot transcriptome of the giant reed, Arundo donax.</title>
        <authorList>
            <person name="Barrero R.A."/>
            <person name="Guerrero F.D."/>
            <person name="Moolhuijzen P."/>
            <person name="Goolsby J.A."/>
            <person name="Tidwell J."/>
            <person name="Bellgard S.E."/>
            <person name="Bellgard M.I."/>
        </authorList>
    </citation>
    <scope>NUCLEOTIDE SEQUENCE</scope>
    <source>
        <tissue evidence="1">Shoot tissue taken approximately 20 cm above the soil surface</tissue>
    </source>
</reference>
<proteinExistence type="predicted"/>
<organism evidence="1">
    <name type="scientific">Arundo donax</name>
    <name type="common">Giant reed</name>
    <name type="synonym">Donax arundinaceus</name>
    <dbReference type="NCBI Taxonomy" id="35708"/>
    <lineage>
        <taxon>Eukaryota</taxon>
        <taxon>Viridiplantae</taxon>
        <taxon>Streptophyta</taxon>
        <taxon>Embryophyta</taxon>
        <taxon>Tracheophyta</taxon>
        <taxon>Spermatophyta</taxon>
        <taxon>Magnoliopsida</taxon>
        <taxon>Liliopsida</taxon>
        <taxon>Poales</taxon>
        <taxon>Poaceae</taxon>
        <taxon>PACMAD clade</taxon>
        <taxon>Arundinoideae</taxon>
        <taxon>Arundineae</taxon>
        <taxon>Arundo</taxon>
    </lineage>
</organism>
<protein>
    <submittedName>
        <fullName evidence="1">Uncharacterized protein</fullName>
    </submittedName>
</protein>
<accession>A0A0A8XZI0</accession>
<dbReference type="AlphaFoldDB" id="A0A0A8XZI0"/>
<dbReference type="EMBL" id="GBRH01278609">
    <property type="protein sequence ID" value="JAD19286.1"/>
    <property type="molecule type" value="Transcribed_RNA"/>
</dbReference>
<name>A0A0A8XZI0_ARUDO</name>
<sequence length="17" mass="2058">MAIGNSYYRQQLSSKRR</sequence>
<evidence type="ECO:0000313" key="1">
    <source>
        <dbReference type="EMBL" id="JAD19286.1"/>
    </source>
</evidence>
<reference evidence="1" key="1">
    <citation type="submission" date="2014-09" db="EMBL/GenBank/DDBJ databases">
        <authorList>
            <person name="Magalhaes I.L.F."/>
            <person name="Oliveira U."/>
            <person name="Santos F.R."/>
            <person name="Vidigal T.H.D.A."/>
            <person name="Brescovit A.D."/>
            <person name="Santos A.J."/>
        </authorList>
    </citation>
    <scope>NUCLEOTIDE SEQUENCE</scope>
    <source>
        <tissue evidence="1">Shoot tissue taken approximately 20 cm above the soil surface</tissue>
    </source>
</reference>